<gene>
    <name evidence="1" type="ORF">SAMN05444353_2682</name>
</gene>
<organism evidence="1 2">
    <name type="scientific">Polaribacter dokdonensis DSW-5</name>
    <dbReference type="NCBI Taxonomy" id="1300348"/>
    <lineage>
        <taxon>Bacteria</taxon>
        <taxon>Pseudomonadati</taxon>
        <taxon>Bacteroidota</taxon>
        <taxon>Flavobacteriia</taxon>
        <taxon>Flavobacteriales</taxon>
        <taxon>Flavobacteriaceae</taxon>
    </lineage>
</organism>
<comment type="caution">
    <text evidence="1">The sequence shown here is derived from an EMBL/GenBank/DDBJ whole genome shotgun (WGS) entry which is preliminary data.</text>
</comment>
<accession>A0A1H5K7I5</accession>
<evidence type="ECO:0000313" key="2">
    <source>
        <dbReference type="Proteomes" id="UP000183071"/>
    </source>
</evidence>
<keyword evidence="2" id="KW-1185">Reference proteome</keyword>
<evidence type="ECO:0000313" key="1">
    <source>
        <dbReference type="EMBL" id="SEE60709.1"/>
    </source>
</evidence>
<proteinExistence type="predicted"/>
<evidence type="ECO:0008006" key="3">
    <source>
        <dbReference type="Google" id="ProtNLM"/>
    </source>
</evidence>
<reference evidence="1 2" key="1">
    <citation type="submission" date="2016-10" db="EMBL/GenBank/DDBJ databases">
        <authorList>
            <person name="Varghese N."/>
            <person name="Submissions S."/>
        </authorList>
    </citation>
    <scope>NUCLEOTIDE SEQUENCE [LARGE SCALE GENOMIC DNA]</scope>
    <source>
        <strain evidence="1 2">DSW-5</strain>
    </source>
</reference>
<dbReference type="Proteomes" id="UP000183071">
    <property type="component" value="Unassembled WGS sequence"/>
</dbReference>
<protein>
    <recommendedName>
        <fullName evidence="3">Lipoprotein</fullName>
    </recommendedName>
</protein>
<name>A0A1H5K7I5_9FLAO</name>
<sequence length="198" mass="23264">MITINSMRTFKIYKLLIFTFSFFLIYSCQSDYTKLVKDELASGNRYDSIFHGLEFGQTRKEFYDICWELNKEGIATHGQNNDYVQTILEPKDSLEATKRMVMLFYARFNAYNKITAMDMKFSYSAWAPWNKDLQSDKLLPAVKDTLLKWYPGNEFITTKNNAIVKVDGNRQIQVKIESDRDVSVLIENLEYKYNSLVK</sequence>
<dbReference type="EMBL" id="FNUE01000002">
    <property type="protein sequence ID" value="SEE60709.1"/>
    <property type="molecule type" value="Genomic_DNA"/>
</dbReference>